<sequence>MDDQFHSGCTINQCHIPCPSCCSICRAKSFERNTGEIVSIVTVPQPEDEHDPLALSKLISAGTIIIEAPRARIPCNHNHASDGWHFLPPWNHRPEDTLFFYITFLAEHLFIRATYRYDVTEKTVHLRIYLIPRDHQNMHGQLHNCAPSVMKIAKSRLQEVLSQIRLNPEYWDAKELVPVSSPPIYLLSKTSDNRTMADVYNTMHSPTTVPTSQYHEWGLRTGLYHYQRQTVDAMIERESTSKPITDPLFVPVFGVRGDQFFIFPSTWEIRRECPLVSRNCGGILCEELGTGKTLMILALILSTAEELPDPEQSLEHLHTVLTPLTHHSFLPPEHPMGRKNPRGNSQCLQQVPSLVELLLDYIGKSQINLGLRQREDQLEGSSLLRQIQMNTPFFYSYDRDVISKSIARQRPNKHSPSRIMYLTRATLVIVPLNLLGQWDREILKHCNSSLRYLIVQQSTKLPAARVLASNYDVIVMSDTRFRTEAKLNQLNRLYNLKNCSCPMLPDTRIPDCSCQSIPEVTPLLQMRWKRLVIDEGHISSNITGAINFFVRQLSIQSKWIVTGTPTSNILGLNLGQQSDSTDAESPPSSEHDFEQSSSESSTPALDNEGSVTRVWGKYEYENLRKLAHMIGDFLAVPQFKADPKSFGVNVISPLCCNHGPRFGAIKVLSQVMEMVMVRHRVEDVERDVKLEPMTHEIILMDLDPFALKSYNAMQASIAINAIDSQRKDQDYIFHDRNAKALQNATDNISQSLFWSASNILYNVDQICREADEFLDHAIQRGVSESDMELLKQALTQARSAAEDKLWRAMQYHEDVPFQTSDMDSQVFEAWTRGQLMLPSRDLNLIHANRLVELRDQVRKRPLASTIFMVTQGNLINEQERRIRSDVQTKKMVTEVNIELGIAPSKAHDVDEIGEITADPQTSNMSPLSGVRVRGSLSTKLNYVLNEVLKHSRKEKFLIFSKSPLTLAHVAEGLSLVEVKYLRYTMDVTPAQREQFVMTFETSETFRVFLIQLKLGARGLNLVSASRVIFCEPVWRPDEESQAIKRAHRIGQTKPITVKTLVIRSTAEEAMINRRQHFKGVAYKIPTMMTDSGMRHFIENPQFLDQVADSGPSLDFAFLDHMSANAAQEDVGTSTVDVTAVEASRDDELIDHPSQPPRKKAKGVRFADEPSDGFSHS</sequence>
<keyword evidence="2" id="KW-1185">Reference proteome</keyword>
<comment type="caution">
    <text evidence="1">The sequence shown here is derived from an EMBL/GenBank/DDBJ whole genome shotgun (WGS) entry which is preliminary data.</text>
</comment>
<evidence type="ECO:0000313" key="2">
    <source>
        <dbReference type="Proteomes" id="UP000790377"/>
    </source>
</evidence>
<gene>
    <name evidence="1" type="ORF">BJ138DRAFT_1088750</name>
</gene>
<protein>
    <submittedName>
        <fullName evidence="1">P-loop containing nucleoside triphosphate hydrolase protein</fullName>
    </submittedName>
</protein>
<dbReference type="Proteomes" id="UP000790377">
    <property type="component" value="Unassembled WGS sequence"/>
</dbReference>
<reference evidence="1" key="1">
    <citation type="journal article" date="2021" name="New Phytol.">
        <title>Evolutionary innovations through gain and loss of genes in the ectomycorrhizal Boletales.</title>
        <authorList>
            <person name="Wu G."/>
            <person name="Miyauchi S."/>
            <person name="Morin E."/>
            <person name="Kuo A."/>
            <person name="Drula E."/>
            <person name="Varga T."/>
            <person name="Kohler A."/>
            <person name="Feng B."/>
            <person name="Cao Y."/>
            <person name="Lipzen A."/>
            <person name="Daum C."/>
            <person name="Hundley H."/>
            <person name="Pangilinan J."/>
            <person name="Johnson J."/>
            <person name="Barry K."/>
            <person name="LaButti K."/>
            <person name="Ng V."/>
            <person name="Ahrendt S."/>
            <person name="Min B."/>
            <person name="Choi I.G."/>
            <person name="Park H."/>
            <person name="Plett J.M."/>
            <person name="Magnuson J."/>
            <person name="Spatafora J.W."/>
            <person name="Nagy L.G."/>
            <person name="Henrissat B."/>
            <person name="Grigoriev I.V."/>
            <person name="Yang Z.L."/>
            <person name="Xu J."/>
            <person name="Martin F.M."/>
        </authorList>
    </citation>
    <scope>NUCLEOTIDE SEQUENCE</scope>
    <source>
        <strain evidence="1">ATCC 28755</strain>
    </source>
</reference>
<accession>A0ACB8A8Q1</accession>
<name>A0ACB8A8Q1_9AGAM</name>
<keyword evidence="1" id="KW-0378">Hydrolase</keyword>
<organism evidence="1 2">
    <name type="scientific">Hygrophoropsis aurantiaca</name>
    <dbReference type="NCBI Taxonomy" id="72124"/>
    <lineage>
        <taxon>Eukaryota</taxon>
        <taxon>Fungi</taxon>
        <taxon>Dikarya</taxon>
        <taxon>Basidiomycota</taxon>
        <taxon>Agaricomycotina</taxon>
        <taxon>Agaricomycetes</taxon>
        <taxon>Agaricomycetidae</taxon>
        <taxon>Boletales</taxon>
        <taxon>Coniophorineae</taxon>
        <taxon>Hygrophoropsidaceae</taxon>
        <taxon>Hygrophoropsis</taxon>
    </lineage>
</organism>
<dbReference type="EMBL" id="MU267738">
    <property type="protein sequence ID" value="KAH7909861.1"/>
    <property type="molecule type" value="Genomic_DNA"/>
</dbReference>
<evidence type="ECO:0000313" key="1">
    <source>
        <dbReference type="EMBL" id="KAH7909861.1"/>
    </source>
</evidence>
<proteinExistence type="predicted"/>